<keyword evidence="2 4" id="KW-0238">DNA-binding</keyword>
<dbReference type="EMBL" id="PKRZ01000001">
    <property type="protein sequence ID" value="PLW60198.1"/>
    <property type="molecule type" value="Genomic_DNA"/>
</dbReference>
<sequence>MSTRDKIVSLGLELIQIKGINGFSFADIAKVINIKKASIHYYFPSKHDLIEAVLEKYSIDFFEALKASTASTLKEKLEYYISLYRANLIEGRICLCTDLAMDTNNLSSDINAKVGSFFEKNLAWLQEQFSEDSKQKLASEFFASLQGAQLIARNQKSINYFDVITANSIERILVTLNKN</sequence>
<feature type="DNA-binding region" description="H-T-H motif" evidence="4">
    <location>
        <begin position="24"/>
        <end position="43"/>
    </location>
</feature>
<keyword evidence="1" id="KW-0805">Transcription regulation</keyword>
<dbReference type="Pfam" id="PF00440">
    <property type="entry name" value="TetR_N"/>
    <property type="match status" value="1"/>
</dbReference>
<organism evidence="6 7">
    <name type="scientific">Lactococcus lactis subsp. lactis</name>
    <name type="common">Streptococcus lactis</name>
    <dbReference type="NCBI Taxonomy" id="1360"/>
    <lineage>
        <taxon>Bacteria</taxon>
        <taxon>Bacillati</taxon>
        <taxon>Bacillota</taxon>
        <taxon>Bacilli</taxon>
        <taxon>Lactobacillales</taxon>
        <taxon>Streptococcaceae</taxon>
        <taxon>Lactococcus</taxon>
    </lineage>
</organism>
<comment type="caution">
    <text evidence="6">The sequence shown here is derived from an EMBL/GenBank/DDBJ whole genome shotgun (WGS) entry which is preliminary data.</text>
</comment>
<dbReference type="InterPro" id="IPR001647">
    <property type="entry name" value="HTH_TetR"/>
</dbReference>
<dbReference type="GO" id="GO:0003677">
    <property type="term" value="F:DNA binding"/>
    <property type="evidence" value="ECO:0007669"/>
    <property type="project" value="UniProtKB-UniRule"/>
</dbReference>
<reference evidence="7" key="1">
    <citation type="submission" date="2016-08" db="EMBL/GenBank/DDBJ databases">
        <title>Comparative genomics of Lactococcus lactis strain WFLU12 isolated from the gastrointestinal tract of wild olive flounder (Paralichythys olivaceus).</title>
        <authorList>
            <person name="Nguyen T.L."/>
            <person name="Kim D.-H."/>
        </authorList>
    </citation>
    <scope>NUCLEOTIDE SEQUENCE [LARGE SCALE GENOMIC DNA]</scope>
    <source>
        <strain evidence="7">WFLU12</strain>
    </source>
</reference>
<dbReference type="Proteomes" id="UP000234865">
    <property type="component" value="Unassembled WGS sequence"/>
</dbReference>
<gene>
    <name evidence="6" type="ORF">CYU10_001154</name>
</gene>
<evidence type="ECO:0000256" key="1">
    <source>
        <dbReference type="ARBA" id="ARBA00023015"/>
    </source>
</evidence>
<feature type="domain" description="HTH tetR-type" evidence="5">
    <location>
        <begin position="1"/>
        <end position="61"/>
    </location>
</feature>
<evidence type="ECO:0000256" key="2">
    <source>
        <dbReference type="ARBA" id="ARBA00023125"/>
    </source>
</evidence>
<dbReference type="RefSeq" id="WP_029344706.1">
    <property type="nucleotide sequence ID" value="NZ_JNLP01000001.1"/>
</dbReference>
<dbReference type="Gene3D" id="1.10.357.10">
    <property type="entry name" value="Tetracycline Repressor, domain 2"/>
    <property type="match status" value="1"/>
</dbReference>
<dbReference type="PANTHER" id="PTHR47506:SF6">
    <property type="entry name" value="HTH-TYPE TRANSCRIPTIONAL REPRESSOR NEMR"/>
    <property type="match status" value="1"/>
</dbReference>
<dbReference type="SUPFAM" id="SSF48498">
    <property type="entry name" value="Tetracyclin repressor-like, C-terminal domain"/>
    <property type="match status" value="1"/>
</dbReference>
<name>A0A2N5WD75_LACLL</name>
<dbReference type="PANTHER" id="PTHR47506">
    <property type="entry name" value="TRANSCRIPTIONAL REGULATORY PROTEIN"/>
    <property type="match status" value="1"/>
</dbReference>
<dbReference type="InterPro" id="IPR009057">
    <property type="entry name" value="Homeodomain-like_sf"/>
</dbReference>
<evidence type="ECO:0000256" key="4">
    <source>
        <dbReference type="PROSITE-ProRule" id="PRU00335"/>
    </source>
</evidence>
<accession>A0A2N5WD75</accession>
<evidence type="ECO:0000259" key="5">
    <source>
        <dbReference type="PROSITE" id="PS50977"/>
    </source>
</evidence>
<evidence type="ECO:0000256" key="3">
    <source>
        <dbReference type="ARBA" id="ARBA00023163"/>
    </source>
</evidence>
<evidence type="ECO:0000313" key="7">
    <source>
        <dbReference type="Proteomes" id="UP000234865"/>
    </source>
</evidence>
<proteinExistence type="predicted"/>
<evidence type="ECO:0000313" key="6">
    <source>
        <dbReference type="EMBL" id="PLW60198.1"/>
    </source>
</evidence>
<dbReference type="SUPFAM" id="SSF46689">
    <property type="entry name" value="Homeodomain-like"/>
    <property type="match status" value="1"/>
</dbReference>
<dbReference type="InterPro" id="IPR036271">
    <property type="entry name" value="Tet_transcr_reg_TetR-rel_C_sf"/>
</dbReference>
<protein>
    <submittedName>
        <fullName evidence="6">Transcriptional regulator BetI</fullName>
    </submittedName>
</protein>
<dbReference type="PRINTS" id="PR00455">
    <property type="entry name" value="HTHTETR"/>
</dbReference>
<dbReference type="PROSITE" id="PS50977">
    <property type="entry name" value="HTH_TETR_2"/>
    <property type="match status" value="1"/>
</dbReference>
<keyword evidence="3" id="KW-0804">Transcription</keyword>
<dbReference type="AlphaFoldDB" id="A0A2N5WD75"/>